<dbReference type="PIRSF" id="PIRSF001455">
    <property type="entry name" value="DHQ_synth"/>
    <property type="match status" value="1"/>
</dbReference>
<evidence type="ECO:0000259" key="8">
    <source>
        <dbReference type="Pfam" id="PF01761"/>
    </source>
</evidence>
<keyword evidence="3" id="KW-0479">Metal-binding</keyword>
<keyword evidence="6" id="KW-0170">Cobalt</keyword>
<dbReference type="GO" id="GO:0046872">
    <property type="term" value="F:metal ion binding"/>
    <property type="evidence" value="ECO:0007669"/>
    <property type="project" value="UniProtKB-KW"/>
</dbReference>
<dbReference type="Pfam" id="PF01761">
    <property type="entry name" value="DHQ_synthase"/>
    <property type="match status" value="1"/>
</dbReference>
<evidence type="ECO:0000259" key="9">
    <source>
        <dbReference type="Pfam" id="PF24621"/>
    </source>
</evidence>
<dbReference type="EMBL" id="MFJR01000007">
    <property type="protein sequence ID" value="OGG26916.1"/>
    <property type="molecule type" value="Genomic_DNA"/>
</dbReference>
<dbReference type="PANTHER" id="PTHR43622:SF1">
    <property type="entry name" value="3-DEHYDROQUINATE SYNTHASE"/>
    <property type="match status" value="1"/>
</dbReference>
<protein>
    <submittedName>
        <fullName evidence="10">Uncharacterized protein</fullName>
    </submittedName>
</protein>
<dbReference type="Proteomes" id="UP000176609">
    <property type="component" value="Unassembled WGS sequence"/>
</dbReference>
<evidence type="ECO:0000256" key="2">
    <source>
        <dbReference type="ARBA" id="ARBA00001941"/>
    </source>
</evidence>
<dbReference type="Pfam" id="PF24621">
    <property type="entry name" value="DHQS_C"/>
    <property type="match status" value="1"/>
</dbReference>
<sequence length="371" mass="40587">MKIIKRLSSTIDIPKQKTIHLVGYGLLDNLARLDCFRAPDVKNFLLLTDINVYKIYGKRVISSLNKLGKEVIVARVAAGEQSKSFDTAISVCGTFLENRVSRKSVLITLGGGVITDLGGFIGSIILRGIPVIHLPSTLLAQIDAGLGGKNGIDLWVKDKMLKNMVGKIEQAHAVVSDVGLLSSLPKREITNGLGEMVKYWVGWGKPSIGQLLAMKTPKRWRNDSSQVEELAKTIICCQQIKIDIVKQDPFETKGLREKLNLGHTIGHAIEGETFGKLSHGECVALGLIGAVKISTRLKLMKQKTAIQIIETIKNLGLPTFIKGPNIEKVTKLLSYDKKRGTFVLIKEIGDLITGVKVEAKLVKIALLEVIL</sequence>
<dbReference type="InterPro" id="IPR030960">
    <property type="entry name" value="DHQS/DOIS_N"/>
</dbReference>
<dbReference type="AlphaFoldDB" id="A0A1F6AQE8"/>
<comment type="caution">
    <text evidence="10">The sequence shown here is derived from an EMBL/GenBank/DDBJ whole genome shotgun (WGS) entry which is preliminary data.</text>
</comment>
<keyword evidence="4" id="KW-0520">NAD</keyword>
<keyword evidence="7" id="KW-1133">Transmembrane helix</keyword>
<dbReference type="PANTHER" id="PTHR43622">
    <property type="entry name" value="3-DEHYDROQUINATE SYNTHASE"/>
    <property type="match status" value="1"/>
</dbReference>
<comment type="cofactor">
    <cofactor evidence="1">
        <name>NAD(+)</name>
        <dbReference type="ChEBI" id="CHEBI:57540"/>
    </cofactor>
</comment>
<evidence type="ECO:0000313" key="11">
    <source>
        <dbReference type="Proteomes" id="UP000176609"/>
    </source>
</evidence>
<feature type="domain" description="3-dehydroquinate synthase C-terminal" evidence="9">
    <location>
        <begin position="192"/>
        <end position="338"/>
    </location>
</feature>
<dbReference type="Gene3D" id="1.20.1090.10">
    <property type="entry name" value="Dehydroquinate synthase-like - alpha domain"/>
    <property type="match status" value="1"/>
</dbReference>
<proteinExistence type="predicted"/>
<reference evidence="10 11" key="1">
    <citation type="journal article" date="2016" name="Nat. Commun.">
        <title>Thousands of microbial genomes shed light on interconnected biogeochemical processes in an aquifer system.</title>
        <authorList>
            <person name="Anantharaman K."/>
            <person name="Brown C.T."/>
            <person name="Hug L.A."/>
            <person name="Sharon I."/>
            <person name="Castelle C.J."/>
            <person name="Probst A.J."/>
            <person name="Thomas B.C."/>
            <person name="Singh A."/>
            <person name="Wilkins M.J."/>
            <person name="Karaoz U."/>
            <person name="Brodie E.L."/>
            <person name="Williams K.H."/>
            <person name="Hubbard S.S."/>
            <person name="Banfield J.F."/>
        </authorList>
    </citation>
    <scope>NUCLEOTIDE SEQUENCE [LARGE SCALE GENOMIC DNA]</scope>
</reference>
<dbReference type="CDD" id="cd08195">
    <property type="entry name" value="DHQS"/>
    <property type="match status" value="1"/>
</dbReference>
<dbReference type="Gene3D" id="3.40.50.1970">
    <property type="match status" value="1"/>
</dbReference>
<dbReference type="InterPro" id="IPR056179">
    <property type="entry name" value="DHQS_C"/>
</dbReference>
<comment type="cofactor">
    <cofactor evidence="2">
        <name>Co(2+)</name>
        <dbReference type="ChEBI" id="CHEBI:48828"/>
    </cofactor>
</comment>
<evidence type="ECO:0000256" key="3">
    <source>
        <dbReference type="ARBA" id="ARBA00022723"/>
    </source>
</evidence>
<dbReference type="InterPro" id="IPR030963">
    <property type="entry name" value="DHQ_synth_fam"/>
</dbReference>
<accession>A0A1F6AQE8</accession>
<keyword evidence="5" id="KW-0456">Lyase</keyword>
<keyword evidence="7" id="KW-0812">Transmembrane</keyword>
<evidence type="ECO:0000256" key="4">
    <source>
        <dbReference type="ARBA" id="ARBA00023027"/>
    </source>
</evidence>
<evidence type="ECO:0000256" key="1">
    <source>
        <dbReference type="ARBA" id="ARBA00001911"/>
    </source>
</evidence>
<dbReference type="GO" id="GO:0009073">
    <property type="term" value="P:aromatic amino acid family biosynthetic process"/>
    <property type="evidence" value="ECO:0007669"/>
    <property type="project" value="InterPro"/>
</dbReference>
<dbReference type="SUPFAM" id="SSF56796">
    <property type="entry name" value="Dehydroquinate synthase-like"/>
    <property type="match status" value="1"/>
</dbReference>
<evidence type="ECO:0000256" key="5">
    <source>
        <dbReference type="ARBA" id="ARBA00023239"/>
    </source>
</evidence>
<evidence type="ECO:0000313" key="10">
    <source>
        <dbReference type="EMBL" id="OGG26916.1"/>
    </source>
</evidence>
<dbReference type="GO" id="GO:0003856">
    <property type="term" value="F:3-dehydroquinate synthase activity"/>
    <property type="evidence" value="ECO:0007669"/>
    <property type="project" value="TreeGrafter"/>
</dbReference>
<feature type="transmembrane region" description="Helical" evidence="7">
    <location>
        <begin position="105"/>
        <end position="126"/>
    </location>
</feature>
<evidence type="ECO:0000256" key="6">
    <source>
        <dbReference type="ARBA" id="ARBA00023285"/>
    </source>
</evidence>
<dbReference type="InterPro" id="IPR050071">
    <property type="entry name" value="Dehydroquinate_synthase"/>
</dbReference>
<feature type="domain" description="3-dehydroquinate synthase N-terminal" evidence="8">
    <location>
        <begin position="75"/>
        <end position="190"/>
    </location>
</feature>
<evidence type="ECO:0000256" key="7">
    <source>
        <dbReference type="SAM" id="Phobius"/>
    </source>
</evidence>
<keyword evidence="7" id="KW-0472">Membrane</keyword>
<gene>
    <name evidence="10" type="ORF">A2960_02095</name>
</gene>
<name>A0A1F6AQE8_9BACT</name>
<organism evidence="10 11">
    <name type="scientific">Candidatus Gottesmanbacteria bacterium RIFCSPLOWO2_01_FULL_39_12b</name>
    <dbReference type="NCBI Taxonomy" id="1798388"/>
    <lineage>
        <taxon>Bacteria</taxon>
        <taxon>Candidatus Gottesmaniibacteriota</taxon>
    </lineage>
</organism>